<dbReference type="RefSeq" id="WP_103962667.1">
    <property type="nucleotide sequence ID" value="NZ_FNVT01000021.1"/>
</dbReference>
<proteinExistence type="predicted"/>
<evidence type="ECO:0000313" key="1">
    <source>
        <dbReference type="EMBL" id="SEH01583.1"/>
    </source>
</evidence>
<dbReference type="EMBL" id="FNVT01000021">
    <property type="protein sequence ID" value="SEH01583.1"/>
    <property type="molecule type" value="Genomic_DNA"/>
</dbReference>
<dbReference type="Proteomes" id="UP000236732">
    <property type="component" value="Unassembled WGS sequence"/>
</dbReference>
<organism evidence="1 2">
    <name type="scientific">Nonomuraea solani</name>
    <dbReference type="NCBI Taxonomy" id="1144553"/>
    <lineage>
        <taxon>Bacteria</taxon>
        <taxon>Bacillati</taxon>
        <taxon>Actinomycetota</taxon>
        <taxon>Actinomycetes</taxon>
        <taxon>Streptosporangiales</taxon>
        <taxon>Streptosporangiaceae</taxon>
        <taxon>Nonomuraea</taxon>
    </lineage>
</organism>
<protein>
    <submittedName>
        <fullName evidence="1">Uncharacterized protein</fullName>
    </submittedName>
</protein>
<name>A0A1H6EVY7_9ACTN</name>
<accession>A0A1H6EVY7</accession>
<sequence length="110" mass="12004">MQFIETSVVGMRSAVITLRRPLTRMAFKLFPMPHIAEPAFHGEVAERPRECHLIAAEGSATRYAPAHWLVARLRTGASADQPVALDLGLPEGEPLGYRPAGADWVTVGRS</sequence>
<gene>
    <name evidence="1" type="ORF">SAMN05444920_12131</name>
</gene>
<keyword evidence="2" id="KW-1185">Reference proteome</keyword>
<dbReference type="OrthoDB" id="7834500at2"/>
<dbReference type="AlphaFoldDB" id="A0A1H6EVY7"/>
<evidence type="ECO:0000313" key="2">
    <source>
        <dbReference type="Proteomes" id="UP000236732"/>
    </source>
</evidence>
<reference evidence="1 2" key="1">
    <citation type="submission" date="2016-10" db="EMBL/GenBank/DDBJ databases">
        <authorList>
            <person name="de Groot N.N."/>
        </authorList>
    </citation>
    <scope>NUCLEOTIDE SEQUENCE [LARGE SCALE GENOMIC DNA]</scope>
    <source>
        <strain evidence="1 2">CGMCC 4.7037</strain>
    </source>
</reference>